<evidence type="ECO:0000256" key="1">
    <source>
        <dbReference type="ARBA" id="ARBA00004141"/>
    </source>
</evidence>
<comment type="subcellular location">
    <subcellularLocation>
        <location evidence="1">Membrane</location>
        <topology evidence="1">Multi-pass membrane protein</topology>
    </subcellularLocation>
</comment>
<organism evidence="9 10">
    <name type="scientific">Natronocalculus amylovorans</name>
    <dbReference type="NCBI Taxonomy" id="2917812"/>
    <lineage>
        <taxon>Archaea</taxon>
        <taxon>Methanobacteriati</taxon>
        <taxon>Methanobacteriota</taxon>
        <taxon>Stenosarchaea group</taxon>
        <taxon>Halobacteria</taxon>
        <taxon>Halobacteriales</taxon>
        <taxon>Haloferacaceae</taxon>
        <taxon>Natronocalculus</taxon>
    </lineage>
</organism>
<gene>
    <name evidence="9" type="ORF">AArcSt2_09350</name>
</gene>
<evidence type="ECO:0000256" key="2">
    <source>
        <dbReference type="ARBA" id="ARBA00009749"/>
    </source>
</evidence>
<accession>A0AAE3FXF4</accession>
<proteinExistence type="inferred from homology"/>
<evidence type="ECO:0000313" key="9">
    <source>
        <dbReference type="EMBL" id="MCL9817148.1"/>
    </source>
</evidence>
<dbReference type="Pfam" id="PF01769">
    <property type="entry name" value="MgtE"/>
    <property type="match status" value="1"/>
</dbReference>
<keyword evidence="10" id="KW-1185">Reference proteome</keyword>
<keyword evidence="5" id="KW-0460">Magnesium</keyword>
<evidence type="ECO:0000256" key="3">
    <source>
        <dbReference type="ARBA" id="ARBA00022448"/>
    </source>
</evidence>
<dbReference type="GO" id="GO:0008324">
    <property type="term" value="F:monoatomic cation transmembrane transporter activity"/>
    <property type="evidence" value="ECO:0007669"/>
    <property type="project" value="InterPro"/>
</dbReference>
<dbReference type="Proteomes" id="UP001203207">
    <property type="component" value="Unassembled WGS sequence"/>
</dbReference>
<name>A0AAE3FXF4_9EURY</name>
<dbReference type="InterPro" id="IPR036739">
    <property type="entry name" value="SLC41_membr_dom_sf"/>
</dbReference>
<dbReference type="SUPFAM" id="SSF161093">
    <property type="entry name" value="MgtE membrane domain-like"/>
    <property type="match status" value="1"/>
</dbReference>
<dbReference type="GO" id="GO:0016020">
    <property type="term" value="C:membrane"/>
    <property type="evidence" value="ECO:0007669"/>
    <property type="project" value="UniProtKB-SubCell"/>
</dbReference>
<keyword evidence="7" id="KW-0472">Membrane</keyword>
<reference evidence="9" key="2">
    <citation type="submission" date="2022-02" db="EMBL/GenBank/DDBJ databases">
        <authorList>
            <person name="Elcheninov A.G."/>
            <person name="Sorokin D.Y."/>
            <person name="Kublanov I.V."/>
        </authorList>
    </citation>
    <scope>NUCLEOTIDE SEQUENCE</scope>
    <source>
        <strain evidence="9">AArc-St2</strain>
    </source>
</reference>
<dbReference type="EMBL" id="JAKRVX010000003">
    <property type="protein sequence ID" value="MCL9817148.1"/>
    <property type="molecule type" value="Genomic_DNA"/>
</dbReference>
<keyword evidence="4" id="KW-0812">Transmembrane</keyword>
<dbReference type="RefSeq" id="WP_250584152.1">
    <property type="nucleotide sequence ID" value="NZ_JAKRVX010000003.1"/>
</dbReference>
<evidence type="ECO:0000259" key="8">
    <source>
        <dbReference type="Pfam" id="PF01769"/>
    </source>
</evidence>
<dbReference type="InterPro" id="IPR006667">
    <property type="entry name" value="SLC41_membr_dom"/>
</dbReference>
<evidence type="ECO:0000256" key="7">
    <source>
        <dbReference type="ARBA" id="ARBA00023136"/>
    </source>
</evidence>
<keyword evidence="6" id="KW-1133">Transmembrane helix</keyword>
<comment type="caution">
    <text evidence="9">The sequence shown here is derived from an EMBL/GenBank/DDBJ whole genome shotgun (WGS) entry which is preliminary data.</text>
</comment>
<evidence type="ECO:0000256" key="5">
    <source>
        <dbReference type="ARBA" id="ARBA00022842"/>
    </source>
</evidence>
<dbReference type="Gene3D" id="1.10.357.20">
    <property type="entry name" value="SLC41 divalent cation transporters, integral membrane domain"/>
    <property type="match status" value="1"/>
</dbReference>
<feature type="domain" description="SLC41A/MgtE integral membrane" evidence="8">
    <location>
        <begin position="15"/>
        <end position="49"/>
    </location>
</feature>
<evidence type="ECO:0000313" key="10">
    <source>
        <dbReference type="Proteomes" id="UP001203207"/>
    </source>
</evidence>
<protein>
    <recommendedName>
        <fullName evidence="8">SLC41A/MgtE integral membrane domain-containing protein</fullName>
    </recommendedName>
</protein>
<comment type="similarity">
    <text evidence="2">Belongs to the SLC41A transporter family.</text>
</comment>
<reference evidence="9" key="1">
    <citation type="journal article" date="2022" name="Syst. Appl. Microbiol.">
        <title>Natronocalculus amylovorans gen. nov., sp. nov., and Natranaeroarchaeum aerophilus sp. nov., dominant culturable amylolytic natronoarchaea from hypersaline soda lakes in southwestern Siberia.</title>
        <authorList>
            <person name="Sorokin D.Y."/>
            <person name="Elcheninov A.G."/>
            <person name="Khizhniak T.V."/>
            <person name="Koenen M."/>
            <person name="Bale N.J."/>
            <person name="Damste J.S.S."/>
            <person name="Kublanov I.V."/>
        </authorList>
    </citation>
    <scope>NUCLEOTIDE SEQUENCE</scope>
    <source>
        <strain evidence="9">AArc-St2</strain>
    </source>
</reference>
<evidence type="ECO:0000256" key="6">
    <source>
        <dbReference type="ARBA" id="ARBA00022989"/>
    </source>
</evidence>
<dbReference type="AlphaFoldDB" id="A0AAE3FXF4"/>
<evidence type="ECO:0000256" key="4">
    <source>
        <dbReference type="ARBA" id="ARBA00022692"/>
    </source>
</evidence>
<keyword evidence="3" id="KW-0813">Transport</keyword>
<sequence length="58" mass="6084">MVRAIIRAADALSASGWLANKAGYDPAAVSDPLVTTVKDVTALVIYFGLTTALLQHLL</sequence>